<sequence length="201" mass="23358">MENLIISILGSLVVAFFVLFIDRQRLPRLNISAGFNYNSDNTYPAGHPYQGRWKFFRLSIENKKLPWGLRWLTRQTAINCHANLYIYKDEELLFSMKGRWANTPEIPHLPDQALVKMLYPDPVSILIGEKEILDVFVQSVIDQNVYGWNNEAYFNKWKTPAYQLVPGEYSLKVEIITQNGVNKQEKFSVIVDSDIDNTKII</sequence>
<keyword evidence="1" id="KW-1133">Transmembrane helix</keyword>
<name>A0A1G1XSC2_9BACT</name>
<comment type="caution">
    <text evidence="2">The sequence shown here is derived from an EMBL/GenBank/DDBJ whole genome shotgun (WGS) entry which is preliminary data.</text>
</comment>
<dbReference type="EMBL" id="MHHZ01000003">
    <property type="protein sequence ID" value="OGY42520.1"/>
    <property type="molecule type" value="Genomic_DNA"/>
</dbReference>
<dbReference type="AlphaFoldDB" id="A0A1G1XSC2"/>
<accession>A0A1G1XSC2</accession>
<reference evidence="2 3" key="1">
    <citation type="journal article" date="2016" name="Nat. Commun.">
        <title>Thousands of microbial genomes shed light on interconnected biogeochemical processes in an aquifer system.</title>
        <authorList>
            <person name="Anantharaman K."/>
            <person name="Brown C.T."/>
            <person name="Hug L.A."/>
            <person name="Sharon I."/>
            <person name="Castelle C.J."/>
            <person name="Probst A.J."/>
            <person name="Thomas B.C."/>
            <person name="Singh A."/>
            <person name="Wilkins M.J."/>
            <person name="Karaoz U."/>
            <person name="Brodie E.L."/>
            <person name="Williams K.H."/>
            <person name="Hubbard S.S."/>
            <person name="Banfield J.F."/>
        </authorList>
    </citation>
    <scope>NUCLEOTIDE SEQUENCE [LARGE SCALE GENOMIC DNA]</scope>
</reference>
<evidence type="ECO:0000256" key="1">
    <source>
        <dbReference type="SAM" id="Phobius"/>
    </source>
</evidence>
<organism evidence="2 3">
    <name type="scientific">Candidatus Buchananbacteria bacterium RBG_13_36_9</name>
    <dbReference type="NCBI Taxonomy" id="1797530"/>
    <lineage>
        <taxon>Bacteria</taxon>
        <taxon>Candidatus Buchananiibacteriota</taxon>
    </lineage>
</organism>
<evidence type="ECO:0000313" key="2">
    <source>
        <dbReference type="EMBL" id="OGY42520.1"/>
    </source>
</evidence>
<feature type="transmembrane region" description="Helical" evidence="1">
    <location>
        <begin position="6"/>
        <end position="22"/>
    </location>
</feature>
<evidence type="ECO:0000313" key="3">
    <source>
        <dbReference type="Proteomes" id="UP000176498"/>
    </source>
</evidence>
<gene>
    <name evidence="2" type="ORF">A2Y82_04105</name>
</gene>
<dbReference type="Proteomes" id="UP000176498">
    <property type="component" value="Unassembled WGS sequence"/>
</dbReference>
<keyword evidence="1" id="KW-0812">Transmembrane</keyword>
<proteinExistence type="predicted"/>
<protein>
    <submittedName>
        <fullName evidence="2">Uncharacterized protein</fullName>
    </submittedName>
</protein>
<keyword evidence="1" id="KW-0472">Membrane</keyword>